<feature type="compositionally biased region" description="Basic and acidic residues" evidence="1">
    <location>
        <begin position="842"/>
        <end position="851"/>
    </location>
</feature>
<feature type="region of interest" description="Disordered" evidence="1">
    <location>
        <begin position="731"/>
        <end position="788"/>
    </location>
</feature>
<feature type="compositionally biased region" description="Low complexity" evidence="1">
    <location>
        <begin position="813"/>
        <end position="834"/>
    </location>
</feature>
<feature type="region of interest" description="Disordered" evidence="1">
    <location>
        <begin position="261"/>
        <end position="290"/>
    </location>
</feature>
<proteinExistence type="predicted"/>
<dbReference type="Proteomes" id="UP001146120">
    <property type="component" value="Unassembled WGS sequence"/>
</dbReference>
<reference evidence="2" key="2">
    <citation type="journal article" date="2023" name="Microbiol Resour">
        <title>Decontamination and Annotation of the Draft Genome Sequence of the Oomycete Lagenidium giganteum ARSEF 373.</title>
        <authorList>
            <person name="Morgan W.R."/>
            <person name="Tartar A."/>
        </authorList>
    </citation>
    <scope>NUCLEOTIDE SEQUENCE</scope>
    <source>
        <strain evidence="2">ARSEF 373</strain>
    </source>
</reference>
<evidence type="ECO:0008006" key="4">
    <source>
        <dbReference type="Google" id="ProtNLM"/>
    </source>
</evidence>
<comment type="caution">
    <text evidence="2">The sequence shown here is derived from an EMBL/GenBank/DDBJ whole genome shotgun (WGS) entry which is preliminary data.</text>
</comment>
<feature type="region of interest" description="Disordered" evidence="1">
    <location>
        <begin position="802"/>
        <end position="862"/>
    </location>
</feature>
<keyword evidence="3" id="KW-1185">Reference proteome</keyword>
<evidence type="ECO:0000256" key="1">
    <source>
        <dbReference type="SAM" id="MobiDB-lite"/>
    </source>
</evidence>
<reference evidence="2" key="1">
    <citation type="submission" date="2022-11" db="EMBL/GenBank/DDBJ databases">
        <authorList>
            <person name="Morgan W.R."/>
            <person name="Tartar A."/>
        </authorList>
    </citation>
    <scope>NUCLEOTIDE SEQUENCE</scope>
    <source>
        <strain evidence="2">ARSEF 373</strain>
    </source>
</reference>
<evidence type="ECO:0000313" key="3">
    <source>
        <dbReference type="Proteomes" id="UP001146120"/>
    </source>
</evidence>
<feature type="region of interest" description="Disordered" evidence="1">
    <location>
        <begin position="50"/>
        <end position="91"/>
    </location>
</feature>
<feature type="region of interest" description="Disordered" evidence="1">
    <location>
        <begin position="901"/>
        <end position="998"/>
    </location>
</feature>
<dbReference type="InterPro" id="IPR039874">
    <property type="entry name" value="WAPL"/>
</dbReference>
<accession>A0AAV2ZEK7</accession>
<dbReference type="Gene3D" id="1.25.10.10">
    <property type="entry name" value="Leucine-rich Repeat Variant"/>
    <property type="match status" value="1"/>
</dbReference>
<dbReference type="PANTHER" id="PTHR22100:SF13">
    <property type="entry name" value="WINGS APART-LIKE PROTEIN HOMOLOG"/>
    <property type="match status" value="1"/>
</dbReference>
<protein>
    <recommendedName>
        <fullName evidence="4">Wings apart-like protein C-terminal domain-containing protein</fullName>
    </recommendedName>
</protein>
<gene>
    <name evidence="2" type="ORF">N0F65_003163</name>
</gene>
<sequence length="998" mass="108029">MAPETRDVQAWISDTKQQMGANAGEDAADDREAALDAARKRFAMYGRQNAHVNHLVDRPAPSDGARRRRPGAQDGHDTSASTATREQHGNASVQLKNTMLLQENGELAVQLDEINYHLDGVLLDQGNDSAKADAYAHAQGVLELTRLLQVEQVQLVMKMSSNALQLSARIREVLMLLEHTDDDAFKLALAAFAYFLTLLPDCDEYIDDDVLDVIVKALQKNLVAKEEDDPAAVATASAPTTSTDANGSVLKKTALKRKKALVRKSANSQGDDGGDGHENARVAGGEEQTRTKTIHTKVTKLLVAHEAFLVDGKPQVTCVDLLGMVLHNVLQVDGRQSNLTGRSSHLYHRPQDVAGATFKVILSRKKRLIKNGGLEVLTDVLEKRHAALNATFLASMLTPATFASACSFQRIQTILRVLDQASFLSSDVQRHMSMKMPIFTILLSLVEHLGEFCWGKRALTRWKSDPTFMHLVSEVLLASLRVLINLTHHNEQAARHILELKGTSVLFHAFCLLWGTVEIASGQANVTTDGDNDEEISALSSSSTSLEEKLVFDGFLMLLSALTNCIEESSENRDVLSKISLDDHKVPGLGAFRSSSVCAVLVAFFLGRVQSYVRLIDMSESQDLEGFAQESDNMVPEDVILGGCTSLLLGCLMKESSYNSAVILGALPDGSPRLLLRSLGAFVAMHSQIGALTPEVGKSVLQVEQLLKSFLFHGGSDENLFDHLTDGVTMSSTKSSWSRESDQGEGTPRSADKCSPKGATSSPRLTSSSTNGTPQRQAPAKKFASPSPSAFKLKRTKKVCASMDDSDDDDATDACSSQSAQPSAAASEQSSTASDYRTPVTKGDKENETRAKSSQRRPTRVRRLVADLDAEFVRVNKFALLTSSDKLDDDVYGIDFSQDTITSSMDGTERGASPSTPLTRPSARSRTPASSAKKRRAPSPAAAKTPTSAVKRRKAAQPTPPPKTPKTPASLAHKRKVKAAVTPKRTPTRGVGVFDFDG</sequence>
<feature type="compositionally biased region" description="Polar residues" evidence="1">
    <location>
        <begin position="758"/>
        <end position="776"/>
    </location>
</feature>
<feature type="region of interest" description="Disordered" evidence="1">
    <location>
        <begin position="1"/>
        <end position="31"/>
    </location>
</feature>
<dbReference type="AlphaFoldDB" id="A0AAV2ZEK7"/>
<feature type="compositionally biased region" description="Low complexity" evidence="1">
    <location>
        <begin position="938"/>
        <end position="949"/>
    </location>
</feature>
<evidence type="ECO:0000313" key="2">
    <source>
        <dbReference type="EMBL" id="DBA02975.1"/>
    </source>
</evidence>
<dbReference type="InterPro" id="IPR011989">
    <property type="entry name" value="ARM-like"/>
</dbReference>
<name>A0AAV2ZEK7_9STRA</name>
<dbReference type="EMBL" id="DAKRPA010000024">
    <property type="protein sequence ID" value="DBA02975.1"/>
    <property type="molecule type" value="Genomic_DNA"/>
</dbReference>
<feature type="compositionally biased region" description="Low complexity" evidence="1">
    <location>
        <begin position="919"/>
        <end position="931"/>
    </location>
</feature>
<feature type="compositionally biased region" description="Polar residues" evidence="1">
    <location>
        <begin position="78"/>
        <end position="91"/>
    </location>
</feature>
<dbReference type="PANTHER" id="PTHR22100">
    <property type="entry name" value="WINGS APART-LIKE PROTEIN HOMOLOG"/>
    <property type="match status" value="1"/>
</dbReference>
<feature type="compositionally biased region" description="Basic residues" evidence="1">
    <location>
        <begin position="853"/>
        <end position="862"/>
    </location>
</feature>
<organism evidence="2 3">
    <name type="scientific">Lagenidium giganteum</name>
    <dbReference type="NCBI Taxonomy" id="4803"/>
    <lineage>
        <taxon>Eukaryota</taxon>
        <taxon>Sar</taxon>
        <taxon>Stramenopiles</taxon>
        <taxon>Oomycota</taxon>
        <taxon>Peronosporomycetes</taxon>
        <taxon>Pythiales</taxon>
        <taxon>Pythiaceae</taxon>
    </lineage>
</organism>